<dbReference type="GO" id="GO:0005856">
    <property type="term" value="C:cytoskeleton"/>
    <property type="evidence" value="ECO:0007669"/>
    <property type="project" value="TreeGrafter"/>
</dbReference>
<dbReference type="FunFam" id="3.10.20.90:FF:000024">
    <property type="entry name" value="Erythrocyte membrane protein band 4.1-like 5"/>
    <property type="match status" value="1"/>
</dbReference>
<organism evidence="2">
    <name type="scientific">Timema douglasi</name>
    <name type="common">Walking stick</name>
    <dbReference type="NCBI Taxonomy" id="61478"/>
    <lineage>
        <taxon>Eukaryota</taxon>
        <taxon>Metazoa</taxon>
        <taxon>Ecdysozoa</taxon>
        <taxon>Arthropoda</taxon>
        <taxon>Hexapoda</taxon>
        <taxon>Insecta</taxon>
        <taxon>Pterygota</taxon>
        <taxon>Neoptera</taxon>
        <taxon>Polyneoptera</taxon>
        <taxon>Phasmatodea</taxon>
        <taxon>Timematodea</taxon>
        <taxon>Timematoidea</taxon>
        <taxon>Timematidae</taxon>
        <taxon>Timema</taxon>
    </lineage>
</organism>
<gene>
    <name evidence="2" type="ORF">TDIB3V08_LOCUS2995</name>
</gene>
<reference evidence="2" key="1">
    <citation type="submission" date="2020-11" db="EMBL/GenBank/DDBJ databases">
        <authorList>
            <person name="Tran Van P."/>
        </authorList>
    </citation>
    <scope>NUCLEOTIDE SEQUENCE</scope>
</reference>
<name>A0A7R8VFY7_TIMDO</name>
<dbReference type="PANTHER" id="PTHR23280">
    <property type="entry name" value="4.1 G PROTEIN"/>
    <property type="match status" value="1"/>
</dbReference>
<dbReference type="Gene3D" id="3.10.20.90">
    <property type="entry name" value="Phosphatidylinositol 3-kinase Catalytic Subunit, Chain A, domain 1"/>
    <property type="match status" value="1"/>
</dbReference>
<dbReference type="InterPro" id="IPR000299">
    <property type="entry name" value="FERM_domain"/>
</dbReference>
<dbReference type="Pfam" id="PF09379">
    <property type="entry name" value="FERM_N"/>
    <property type="match status" value="1"/>
</dbReference>
<dbReference type="PANTHER" id="PTHR23280:SF25">
    <property type="entry name" value="MOESIN_EZRIN_RADIXIN HOMOLOG 1"/>
    <property type="match status" value="1"/>
</dbReference>
<protein>
    <recommendedName>
        <fullName evidence="1">FERM domain-containing protein</fullName>
    </recommendedName>
</protein>
<proteinExistence type="predicted"/>
<dbReference type="AlphaFoldDB" id="A0A7R8VFY7"/>
<dbReference type="PROSITE" id="PS50057">
    <property type="entry name" value="FERM_3"/>
    <property type="match status" value="1"/>
</dbReference>
<sequence length="152" mass="17041">MNHDATEDKGQIAASSCTPWSPMSCRTMMSLNLSAISTRILSPQDSKSQLLTVCPCGKSPEPGTHTCKKIQNYCKQKLNCYSKKAVGSDLYEQVFYSLDLIEKDYFGLQYTDPNNVQHWLDPTKAIKKQVKIHLTRGDLSLTGYGPRFPSVM</sequence>
<dbReference type="EMBL" id="OA565271">
    <property type="protein sequence ID" value="CAD7196656.1"/>
    <property type="molecule type" value="Genomic_DNA"/>
</dbReference>
<dbReference type="GO" id="GO:0031032">
    <property type="term" value="P:actomyosin structure organization"/>
    <property type="evidence" value="ECO:0007669"/>
    <property type="project" value="TreeGrafter"/>
</dbReference>
<evidence type="ECO:0000259" key="1">
    <source>
        <dbReference type="PROSITE" id="PS50057"/>
    </source>
</evidence>
<feature type="domain" description="FERM" evidence="1">
    <location>
        <begin position="66"/>
        <end position="152"/>
    </location>
</feature>
<evidence type="ECO:0000313" key="2">
    <source>
        <dbReference type="EMBL" id="CAD7196656.1"/>
    </source>
</evidence>
<dbReference type="InterPro" id="IPR018979">
    <property type="entry name" value="FERM_N"/>
</dbReference>
<dbReference type="InterPro" id="IPR029071">
    <property type="entry name" value="Ubiquitin-like_domsf"/>
</dbReference>
<accession>A0A7R8VFY7</accession>
<dbReference type="SUPFAM" id="SSF54236">
    <property type="entry name" value="Ubiquitin-like"/>
    <property type="match status" value="1"/>
</dbReference>